<comment type="caution">
    <text evidence="4">The sequence shown here is derived from an EMBL/GenBank/DDBJ whole genome shotgun (WGS) entry which is preliminary data.</text>
</comment>
<keyword evidence="3" id="KW-0732">Signal</keyword>
<feature type="chain" id="PRO_5041445733" evidence="3">
    <location>
        <begin position="24"/>
        <end position="482"/>
    </location>
</feature>
<gene>
    <name evidence="4" type="ORF">OL599_05520</name>
</gene>
<dbReference type="RefSeq" id="WP_264712650.1">
    <property type="nucleotide sequence ID" value="NZ_JAPDNT010000002.1"/>
</dbReference>
<dbReference type="PROSITE" id="PS51257">
    <property type="entry name" value="PROKAR_LIPOPROTEIN"/>
    <property type="match status" value="1"/>
</dbReference>
<dbReference type="InterPro" id="IPR019621">
    <property type="entry name" value="DUF2491"/>
</dbReference>
<feature type="transmembrane region" description="Helical" evidence="2">
    <location>
        <begin position="239"/>
        <end position="259"/>
    </location>
</feature>
<evidence type="ECO:0000313" key="4">
    <source>
        <dbReference type="EMBL" id="MCW3474031.1"/>
    </source>
</evidence>
<evidence type="ECO:0000256" key="2">
    <source>
        <dbReference type="SAM" id="Phobius"/>
    </source>
</evidence>
<protein>
    <submittedName>
        <fullName evidence="4">YjfK family protein</fullName>
    </submittedName>
</protein>
<sequence>MFRPLPSLLLALVLACAPGLDTASARAPSSGGYSRPSSSPSYAAPSARGSSGGYAAPTRRPSTGYSSAPSSGGDAAISRQSSGQALRSYRAGQAPSPAAPQAGYGGTQDRRPSTYGYNGSGGPGGGYGGYAQPRSWAPVYAPPAYGWAQQGRSFGVWDGLMLWSLLNSLSAPGHADFFYNNQNSPAYQQWRAEAQRAASTDPAVQARLAELDQRLAQMQGQPRQPGAPPPPAARSGSGGITPIIVVLLLGATFATLWYWRRQASATAAIPPVPAALAGSTLTRFRVGMTIPVDPTPFVLAAGATKIRPLDGGGMISVEAVGVLMDGTIPLNRLYLPGRDAFFQLHLGADGKPDECRYFSRIDQVTPASQEEWGAWLDPAQGMIGWPQFQTKDGKLYDRAWVPGGGRIEPRALKETIQDLKGTSSRELDSMLYMGPTGVASPAPAREYILVSAVDEGGQAWVDIHAGIDINPAALTLPSVALS</sequence>
<accession>A0AA42CEV4</accession>
<proteinExistence type="predicted"/>
<keyword evidence="2" id="KW-0812">Transmembrane</keyword>
<reference evidence="4" key="2">
    <citation type="submission" date="2022-10" db="EMBL/GenBank/DDBJ databases">
        <authorList>
            <person name="Trinh H.N."/>
        </authorList>
    </citation>
    <scope>NUCLEOTIDE SEQUENCE</scope>
    <source>
        <strain evidence="4">RN2-1</strain>
    </source>
</reference>
<evidence type="ECO:0000313" key="5">
    <source>
        <dbReference type="Proteomes" id="UP001165679"/>
    </source>
</evidence>
<dbReference type="Pfam" id="PF10679">
    <property type="entry name" value="DUF2491"/>
    <property type="match status" value="1"/>
</dbReference>
<dbReference type="EMBL" id="JAPDNT010000002">
    <property type="protein sequence ID" value="MCW3474031.1"/>
    <property type="molecule type" value="Genomic_DNA"/>
</dbReference>
<evidence type="ECO:0000256" key="1">
    <source>
        <dbReference type="SAM" id="MobiDB-lite"/>
    </source>
</evidence>
<feature type="region of interest" description="Disordered" evidence="1">
    <location>
        <begin position="24"/>
        <end position="120"/>
    </location>
</feature>
<reference evidence="4" key="1">
    <citation type="submission" date="2022-09" db="EMBL/GenBank/DDBJ databases">
        <title>Rhodovastum sp. nov. RN2-1 isolated from soil in Seongnam, South Korea.</title>
        <authorList>
            <person name="Le N.T."/>
        </authorList>
    </citation>
    <scope>NUCLEOTIDE SEQUENCE</scope>
    <source>
        <strain evidence="4">RN2-1</strain>
    </source>
</reference>
<feature type="compositionally biased region" description="Polar residues" evidence="1">
    <location>
        <begin position="60"/>
        <end position="70"/>
    </location>
</feature>
<evidence type="ECO:0000256" key="3">
    <source>
        <dbReference type="SAM" id="SignalP"/>
    </source>
</evidence>
<keyword evidence="5" id="KW-1185">Reference proteome</keyword>
<keyword evidence="2" id="KW-0472">Membrane</keyword>
<keyword evidence="2" id="KW-1133">Transmembrane helix</keyword>
<feature type="compositionally biased region" description="Low complexity" evidence="1">
    <location>
        <begin position="24"/>
        <end position="57"/>
    </location>
</feature>
<dbReference type="AlphaFoldDB" id="A0AA42CEV4"/>
<dbReference type="Proteomes" id="UP001165679">
    <property type="component" value="Unassembled WGS sequence"/>
</dbReference>
<name>A0AA42CEV4_9PROT</name>
<organism evidence="4 5">
    <name type="scientific">Limobrevibacterium gyesilva</name>
    <dbReference type="NCBI Taxonomy" id="2991712"/>
    <lineage>
        <taxon>Bacteria</taxon>
        <taxon>Pseudomonadati</taxon>
        <taxon>Pseudomonadota</taxon>
        <taxon>Alphaproteobacteria</taxon>
        <taxon>Acetobacterales</taxon>
        <taxon>Acetobacteraceae</taxon>
        <taxon>Limobrevibacterium</taxon>
    </lineage>
</organism>
<feature type="compositionally biased region" description="Low complexity" evidence="1">
    <location>
        <begin position="91"/>
        <end position="102"/>
    </location>
</feature>
<feature type="region of interest" description="Disordered" evidence="1">
    <location>
        <begin position="216"/>
        <end position="235"/>
    </location>
</feature>
<feature type="signal peptide" evidence="3">
    <location>
        <begin position="1"/>
        <end position="23"/>
    </location>
</feature>